<protein>
    <submittedName>
        <fullName evidence="2">Uncharacterized protein</fullName>
    </submittedName>
</protein>
<evidence type="ECO:0000256" key="1">
    <source>
        <dbReference type="SAM" id="MobiDB-lite"/>
    </source>
</evidence>
<accession>A0ABR3FY81</accession>
<name>A0ABR3FY81_9AGAR</name>
<evidence type="ECO:0000313" key="3">
    <source>
        <dbReference type="Proteomes" id="UP001465976"/>
    </source>
</evidence>
<feature type="compositionally biased region" description="Polar residues" evidence="1">
    <location>
        <begin position="1"/>
        <end position="11"/>
    </location>
</feature>
<evidence type="ECO:0000313" key="2">
    <source>
        <dbReference type="EMBL" id="KAL0580429.1"/>
    </source>
</evidence>
<proteinExistence type="predicted"/>
<feature type="region of interest" description="Disordered" evidence="1">
    <location>
        <begin position="119"/>
        <end position="177"/>
    </location>
</feature>
<reference evidence="2 3" key="1">
    <citation type="submission" date="2024-02" db="EMBL/GenBank/DDBJ databases">
        <title>A draft genome for the cacao thread blight pathogen Marasmius crinis-equi.</title>
        <authorList>
            <person name="Cohen S.P."/>
            <person name="Baruah I.K."/>
            <person name="Amoako-Attah I."/>
            <person name="Bukari Y."/>
            <person name="Meinhardt L.W."/>
            <person name="Bailey B.A."/>
        </authorList>
    </citation>
    <scope>NUCLEOTIDE SEQUENCE [LARGE SCALE GENOMIC DNA]</scope>
    <source>
        <strain evidence="2 3">GH-76</strain>
    </source>
</reference>
<organism evidence="2 3">
    <name type="scientific">Marasmius crinis-equi</name>
    <dbReference type="NCBI Taxonomy" id="585013"/>
    <lineage>
        <taxon>Eukaryota</taxon>
        <taxon>Fungi</taxon>
        <taxon>Dikarya</taxon>
        <taxon>Basidiomycota</taxon>
        <taxon>Agaricomycotina</taxon>
        <taxon>Agaricomycetes</taxon>
        <taxon>Agaricomycetidae</taxon>
        <taxon>Agaricales</taxon>
        <taxon>Marasmiineae</taxon>
        <taxon>Marasmiaceae</taxon>
        <taxon>Marasmius</taxon>
    </lineage>
</organism>
<feature type="region of interest" description="Disordered" evidence="1">
    <location>
        <begin position="191"/>
        <end position="262"/>
    </location>
</feature>
<feature type="compositionally biased region" description="Basic and acidic residues" evidence="1">
    <location>
        <begin position="23"/>
        <end position="36"/>
    </location>
</feature>
<feature type="compositionally biased region" description="Polar residues" evidence="1">
    <location>
        <begin position="153"/>
        <end position="166"/>
    </location>
</feature>
<feature type="region of interest" description="Disordered" evidence="1">
    <location>
        <begin position="1"/>
        <end position="36"/>
    </location>
</feature>
<sequence length="262" mass="28417">MASKQLSTGTLSLRFMQNARNRQSKETQLEKAHVEDDGQWEVANEVRDSWGVNAQAMRPISHEPSYLPFLFPPLPPGNDTSTAAPNVVGASPSDLTSYKRRRVFNKGKEVEEQLIEITATSTAGNEDLEDPQHTSDEPSTQPGKPGKGKRTSTRLTMLSKSKSGESAENLRPGKAIAKSMPTAKLAIFDSSGVGTDLHPSPGQLSSSTPEKTALSMPETFMKPAGVDDPRSSGSVPTSDRERKRTSSTGQDGPRRKKKKNLE</sequence>
<dbReference type="Proteomes" id="UP001465976">
    <property type="component" value="Unassembled WGS sequence"/>
</dbReference>
<gene>
    <name evidence="2" type="ORF">V5O48_001582</name>
</gene>
<comment type="caution">
    <text evidence="2">The sequence shown here is derived from an EMBL/GenBank/DDBJ whole genome shotgun (WGS) entry which is preliminary data.</text>
</comment>
<keyword evidence="3" id="KW-1185">Reference proteome</keyword>
<dbReference type="EMBL" id="JBAHYK010000031">
    <property type="protein sequence ID" value="KAL0580429.1"/>
    <property type="molecule type" value="Genomic_DNA"/>
</dbReference>